<dbReference type="AlphaFoldDB" id="F7ZJV5"/>
<dbReference type="RefSeq" id="WP_013963040.1">
    <property type="nucleotide sequence ID" value="NC_015730.1"/>
</dbReference>
<organism evidence="2 3">
    <name type="scientific">Roseobacter litoralis (strain ATCC 49566 / DSM 6996 / JCM 21268 / NBRC 15278 / OCh 149)</name>
    <dbReference type="NCBI Taxonomy" id="391595"/>
    <lineage>
        <taxon>Bacteria</taxon>
        <taxon>Pseudomonadati</taxon>
        <taxon>Pseudomonadota</taxon>
        <taxon>Alphaproteobacteria</taxon>
        <taxon>Rhodobacterales</taxon>
        <taxon>Roseobacteraceae</taxon>
        <taxon>Roseobacter</taxon>
    </lineage>
</organism>
<dbReference type="SMART" id="SM00901">
    <property type="entry name" value="FRG"/>
    <property type="match status" value="1"/>
</dbReference>
<dbReference type="HOGENOM" id="CLU_050026_1_0_5"/>
<keyword evidence="3" id="KW-1185">Reference proteome</keyword>
<dbReference type="EMBL" id="CP002623">
    <property type="protein sequence ID" value="AEI95130.1"/>
    <property type="molecule type" value="Genomic_DNA"/>
</dbReference>
<name>F7ZJV5_ROSLO</name>
<accession>F7ZJV5</accession>
<gene>
    <name evidence="2" type="ordered locus">RLO149_c031740</name>
</gene>
<evidence type="ECO:0000313" key="3">
    <source>
        <dbReference type="Proteomes" id="UP000001353"/>
    </source>
</evidence>
<reference evidence="2 3" key="1">
    <citation type="journal article" date="2011" name="BMC Genomics">
        <title>Comparative genome analysis and genome-guided physiological analysis of Roseobacter litoralis.</title>
        <authorList>
            <person name="Kalhoefer D."/>
            <person name="Thole S."/>
            <person name="Voget S."/>
            <person name="Lehmann R."/>
            <person name="Liesegang H."/>
            <person name="Wollher A."/>
            <person name="Daniel R."/>
            <person name="Simon M."/>
            <person name="Brinkhoff T."/>
        </authorList>
    </citation>
    <scope>NUCLEOTIDE SEQUENCE [LARGE SCALE GENOMIC DNA]</scope>
    <source>
        <strain evidence="3">ATCC 49566 / DSM 6996 / JCM 21268 / NBRC 15278 / OCh 149</strain>
    </source>
</reference>
<dbReference type="Pfam" id="PF08867">
    <property type="entry name" value="FRG"/>
    <property type="match status" value="1"/>
</dbReference>
<evidence type="ECO:0000313" key="2">
    <source>
        <dbReference type="EMBL" id="AEI95130.1"/>
    </source>
</evidence>
<proteinExistence type="predicted"/>
<dbReference type="OrthoDB" id="9816036at2"/>
<sequence>MSETRPLTTIRSWSELQDMLFEDSWNEKIKRHRSKHVFRGHGRADFELASGLARLGERSNELEKHLLRNFRKYADSSTRQVDSIPDSFAPSNFWHWMALAQHHGLPTRLLDWTYSPLVAMHFACCEQSNMDVDGAIWKVDFDRTHELLPQPLRDILAEQGAHVFTDEMLSSKLPGLDQLRASSIDSKAEILFFEPPSLSARIVNQFACFSVQIGRCQPMTDWLLRHPELTAKIIIPAELKWEIRDKLDQSNVSERVLFPGLDGLCSWLSRQYTTPN</sequence>
<dbReference type="InterPro" id="IPR014966">
    <property type="entry name" value="FRG-dom"/>
</dbReference>
<evidence type="ECO:0000259" key="1">
    <source>
        <dbReference type="SMART" id="SM00901"/>
    </source>
</evidence>
<dbReference type="eggNOG" id="ENOG502Z9DH">
    <property type="taxonomic scope" value="Bacteria"/>
</dbReference>
<dbReference type="Proteomes" id="UP000001353">
    <property type="component" value="Chromosome"/>
</dbReference>
<protein>
    <recommendedName>
        <fullName evidence="1">FRG domain-containing protein</fullName>
    </recommendedName>
</protein>
<dbReference type="KEGG" id="rli:RLO149_c031740"/>
<dbReference type="STRING" id="391595.RLO149_c031740"/>
<feature type="domain" description="FRG" evidence="1">
    <location>
        <begin position="32"/>
        <end position="137"/>
    </location>
</feature>